<protein>
    <submittedName>
        <fullName evidence="1">Uncharacterized protein</fullName>
    </submittedName>
</protein>
<accession>A0A6A1W3B1</accession>
<dbReference type="AlphaFoldDB" id="A0A6A1W3B1"/>
<evidence type="ECO:0000313" key="1">
    <source>
        <dbReference type="EMBL" id="KAB1219724.1"/>
    </source>
</evidence>
<dbReference type="Proteomes" id="UP000516437">
    <property type="component" value="Chromosome 3"/>
</dbReference>
<comment type="caution">
    <text evidence="1">The sequence shown here is derived from an EMBL/GenBank/DDBJ whole genome shotgun (WGS) entry which is preliminary data.</text>
</comment>
<keyword evidence="2" id="KW-1185">Reference proteome</keyword>
<gene>
    <name evidence="1" type="ORF">CJ030_MR3G019177</name>
</gene>
<dbReference type="EMBL" id="RXIC02000021">
    <property type="protein sequence ID" value="KAB1219724.1"/>
    <property type="molecule type" value="Genomic_DNA"/>
</dbReference>
<name>A0A6A1W3B1_9ROSI</name>
<sequence>MQGSRLSRSLGEVLEASTGQTDAIPIDAVVSNMDGLPVAAVSLAAVDSISMPMVPEEASELVPFAADVISHDLGFENSLPSDHFAGKDFKVSSRGTFSKGWVESPIFSGAVSVGEEGVLRIV</sequence>
<organism evidence="1 2">
    <name type="scientific">Morella rubra</name>
    <name type="common">Chinese bayberry</name>
    <dbReference type="NCBI Taxonomy" id="262757"/>
    <lineage>
        <taxon>Eukaryota</taxon>
        <taxon>Viridiplantae</taxon>
        <taxon>Streptophyta</taxon>
        <taxon>Embryophyta</taxon>
        <taxon>Tracheophyta</taxon>
        <taxon>Spermatophyta</taxon>
        <taxon>Magnoliopsida</taxon>
        <taxon>eudicotyledons</taxon>
        <taxon>Gunneridae</taxon>
        <taxon>Pentapetalae</taxon>
        <taxon>rosids</taxon>
        <taxon>fabids</taxon>
        <taxon>Fagales</taxon>
        <taxon>Myricaceae</taxon>
        <taxon>Morella</taxon>
    </lineage>
</organism>
<reference evidence="1 2" key="1">
    <citation type="journal article" date="2019" name="Plant Biotechnol. J.">
        <title>The red bayberry genome and genetic basis of sex determination.</title>
        <authorList>
            <person name="Jia H.M."/>
            <person name="Jia H.J."/>
            <person name="Cai Q.L."/>
            <person name="Wang Y."/>
            <person name="Zhao H.B."/>
            <person name="Yang W.F."/>
            <person name="Wang G.Y."/>
            <person name="Li Y.H."/>
            <person name="Zhan D.L."/>
            <person name="Shen Y.T."/>
            <person name="Niu Q.F."/>
            <person name="Chang L."/>
            <person name="Qiu J."/>
            <person name="Zhao L."/>
            <person name="Xie H.B."/>
            <person name="Fu W.Y."/>
            <person name="Jin J."/>
            <person name="Li X.W."/>
            <person name="Jiao Y."/>
            <person name="Zhou C.C."/>
            <person name="Tu T."/>
            <person name="Chai C.Y."/>
            <person name="Gao J.L."/>
            <person name="Fan L.J."/>
            <person name="van de Weg E."/>
            <person name="Wang J.Y."/>
            <person name="Gao Z.S."/>
        </authorList>
    </citation>
    <scope>NUCLEOTIDE SEQUENCE [LARGE SCALE GENOMIC DNA]</scope>
    <source>
        <tissue evidence="1">Leaves</tissue>
    </source>
</reference>
<evidence type="ECO:0000313" key="2">
    <source>
        <dbReference type="Proteomes" id="UP000516437"/>
    </source>
</evidence>
<proteinExistence type="predicted"/>